<feature type="domain" description="RNase H type-1" evidence="1">
    <location>
        <begin position="51"/>
        <end position="180"/>
    </location>
</feature>
<keyword evidence="3" id="KW-1185">Reference proteome</keyword>
<gene>
    <name evidence="2" type="ORF">MTR67_020350</name>
</gene>
<dbReference type="InterPro" id="IPR012337">
    <property type="entry name" value="RNaseH-like_sf"/>
</dbReference>
<evidence type="ECO:0000259" key="1">
    <source>
        <dbReference type="PROSITE" id="PS50879"/>
    </source>
</evidence>
<dbReference type="GO" id="GO:0003676">
    <property type="term" value="F:nucleic acid binding"/>
    <property type="evidence" value="ECO:0007669"/>
    <property type="project" value="InterPro"/>
</dbReference>
<dbReference type="GO" id="GO:0004523">
    <property type="term" value="F:RNA-DNA hybrid ribonuclease activity"/>
    <property type="evidence" value="ECO:0007669"/>
    <property type="project" value="InterPro"/>
</dbReference>
<dbReference type="InterPro" id="IPR044730">
    <property type="entry name" value="RNase_H-like_dom_plant"/>
</dbReference>
<proteinExistence type="predicted"/>
<protein>
    <recommendedName>
        <fullName evidence="1">RNase H type-1 domain-containing protein</fullName>
    </recommendedName>
</protein>
<organism evidence="2 3">
    <name type="scientific">Solanum verrucosum</name>
    <dbReference type="NCBI Taxonomy" id="315347"/>
    <lineage>
        <taxon>Eukaryota</taxon>
        <taxon>Viridiplantae</taxon>
        <taxon>Streptophyta</taxon>
        <taxon>Embryophyta</taxon>
        <taxon>Tracheophyta</taxon>
        <taxon>Spermatophyta</taxon>
        <taxon>Magnoliopsida</taxon>
        <taxon>eudicotyledons</taxon>
        <taxon>Gunneridae</taxon>
        <taxon>Pentapetalae</taxon>
        <taxon>asterids</taxon>
        <taxon>lamiids</taxon>
        <taxon>Solanales</taxon>
        <taxon>Solanaceae</taxon>
        <taxon>Solanoideae</taxon>
        <taxon>Solaneae</taxon>
        <taxon>Solanum</taxon>
    </lineage>
</organism>
<name>A0AAF0TUS5_SOLVR</name>
<accession>A0AAF0TUS5</accession>
<dbReference type="CDD" id="cd06222">
    <property type="entry name" value="RNase_H_like"/>
    <property type="match status" value="1"/>
</dbReference>
<dbReference type="Gene3D" id="3.30.420.10">
    <property type="entry name" value="Ribonuclease H-like superfamily/Ribonuclease H"/>
    <property type="match status" value="1"/>
</dbReference>
<evidence type="ECO:0000313" key="2">
    <source>
        <dbReference type="EMBL" id="WMV26965.1"/>
    </source>
</evidence>
<dbReference type="AlphaFoldDB" id="A0AAF0TUS5"/>
<dbReference type="Pfam" id="PF13456">
    <property type="entry name" value="RVT_3"/>
    <property type="match status" value="1"/>
</dbReference>
<sequence length="223" mass="25503">MIKQCIWNMKAVINEAFPDIAIEESWVNICNNVEKIRPLVRSTVVSRKKPIAGRIKLNTDGSFYKDTNKAGIAGVVRNERGDFIMTYSVPVHSQSNNQTEALAVKFGVQWCMQQQFTLLDIELDSLVISNMLINKDTNNLKLKHIVSGIVNHLTGIQYAISHCYRETNQTADHLAKMASTSGTRTLYHSLKELHREAKGLLQLDKWQTPTFRRRYEKCNFFVS</sequence>
<dbReference type="PANTHER" id="PTHR47723:SF19">
    <property type="entry name" value="POLYNUCLEOTIDYL TRANSFERASE, RIBONUCLEASE H-LIKE SUPERFAMILY PROTEIN"/>
    <property type="match status" value="1"/>
</dbReference>
<evidence type="ECO:0000313" key="3">
    <source>
        <dbReference type="Proteomes" id="UP001234989"/>
    </source>
</evidence>
<dbReference type="PANTHER" id="PTHR47723">
    <property type="entry name" value="OS05G0353850 PROTEIN"/>
    <property type="match status" value="1"/>
</dbReference>
<reference evidence="2" key="1">
    <citation type="submission" date="2023-08" db="EMBL/GenBank/DDBJ databases">
        <title>A de novo genome assembly of Solanum verrucosum Schlechtendal, a Mexican diploid species geographically isolated from the other diploid A-genome species in potato relatives.</title>
        <authorList>
            <person name="Hosaka K."/>
        </authorList>
    </citation>
    <scope>NUCLEOTIDE SEQUENCE</scope>
    <source>
        <tissue evidence="2">Young leaves</tissue>
    </source>
</reference>
<dbReference type="InterPro" id="IPR053151">
    <property type="entry name" value="RNase_H-like"/>
</dbReference>
<dbReference type="EMBL" id="CP133615">
    <property type="protein sequence ID" value="WMV26965.1"/>
    <property type="molecule type" value="Genomic_DNA"/>
</dbReference>
<dbReference type="SUPFAM" id="SSF53098">
    <property type="entry name" value="Ribonuclease H-like"/>
    <property type="match status" value="1"/>
</dbReference>
<dbReference type="PROSITE" id="PS50879">
    <property type="entry name" value="RNASE_H_1"/>
    <property type="match status" value="1"/>
</dbReference>
<dbReference type="Proteomes" id="UP001234989">
    <property type="component" value="Chromosome 4"/>
</dbReference>
<dbReference type="InterPro" id="IPR002156">
    <property type="entry name" value="RNaseH_domain"/>
</dbReference>
<dbReference type="InterPro" id="IPR036397">
    <property type="entry name" value="RNaseH_sf"/>
</dbReference>